<organism evidence="1 2">
    <name type="scientific">Thorsellia kenyensis</name>
    <dbReference type="NCBI Taxonomy" id="1549888"/>
    <lineage>
        <taxon>Bacteria</taxon>
        <taxon>Pseudomonadati</taxon>
        <taxon>Pseudomonadota</taxon>
        <taxon>Gammaproteobacteria</taxon>
        <taxon>Enterobacterales</taxon>
        <taxon>Thorselliaceae</taxon>
        <taxon>Thorsellia</taxon>
    </lineage>
</organism>
<dbReference type="RefSeq" id="WP_385876107.1">
    <property type="nucleotide sequence ID" value="NZ_JBHLXE010000027.1"/>
</dbReference>
<sequence>MMGNKQAETTKIILDKNELNKIVREAILKETKPSSILHQNVKDRMEK</sequence>
<proteinExistence type="predicted"/>
<dbReference type="Proteomes" id="UP001589758">
    <property type="component" value="Unassembled WGS sequence"/>
</dbReference>
<protein>
    <submittedName>
        <fullName evidence="1">Uncharacterized protein</fullName>
    </submittedName>
</protein>
<keyword evidence="2" id="KW-1185">Reference proteome</keyword>
<evidence type="ECO:0000313" key="2">
    <source>
        <dbReference type="Proteomes" id="UP001589758"/>
    </source>
</evidence>
<evidence type="ECO:0000313" key="1">
    <source>
        <dbReference type="EMBL" id="MFC0179013.1"/>
    </source>
</evidence>
<name>A0ABV6C7S0_9GAMM</name>
<gene>
    <name evidence="1" type="ORF">ACFFIT_02705</name>
</gene>
<reference evidence="1 2" key="1">
    <citation type="submission" date="2024-09" db="EMBL/GenBank/DDBJ databases">
        <authorList>
            <person name="Sun Q."/>
            <person name="Mori K."/>
        </authorList>
    </citation>
    <scope>NUCLEOTIDE SEQUENCE [LARGE SCALE GENOMIC DNA]</scope>
    <source>
        <strain evidence="1 2">CCM 8545</strain>
    </source>
</reference>
<dbReference type="EMBL" id="JBHLXE010000027">
    <property type="protein sequence ID" value="MFC0179013.1"/>
    <property type="molecule type" value="Genomic_DNA"/>
</dbReference>
<accession>A0ABV6C7S0</accession>
<comment type="caution">
    <text evidence="1">The sequence shown here is derived from an EMBL/GenBank/DDBJ whole genome shotgun (WGS) entry which is preliminary data.</text>
</comment>